<dbReference type="OrthoDB" id="10005726at2"/>
<dbReference type="EMBL" id="RHHB01000040">
    <property type="protein sequence ID" value="RNB45918.1"/>
    <property type="molecule type" value="Genomic_DNA"/>
</dbReference>
<protein>
    <submittedName>
        <fullName evidence="1">Uncharacterized protein</fullName>
    </submittedName>
</protein>
<keyword evidence="2" id="KW-1185">Reference proteome</keyword>
<accession>A0A3M8A3W8</accession>
<reference evidence="1 2" key="1">
    <citation type="submission" date="2018-10" db="EMBL/GenBank/DDBJ databases">
        <title>Isolation, diversity and antibacterial activity of antinobacteria from the wheat rhizosphere soil.</title>
        <authorList>
            <person name="Sun T."/>
        </authorList>
    </citation>
    <scope>NUCLEOTIDE SEQUENCE [LARGE SCALE GENOMIC DNA]</scope>
    <source>
        <strain evidence="1 2">SJ-23</strain>
    </source>
</reference>
<evidence type="ECO:0000313" key="2">
    <source>
        <dbReference type="Proteomes" id="UP000275048"/>
    </source>
</evidence>
<gene>
    <name evidence="1" type="ORF">EDM22_15145</name>
</gene>
<dbReference type="AlphaFoldDB" id="A0A3M8A3W8"/>
<name>A0A3M8A3W8_9MICO</name>
<dbReference type="RefSeq" id="WP_122937921.1">
    <property type="nucleotide sequence ID" value="NZ_JBHSNT010000003.1"/>
</dbReference>
<comment type="caution">
    <text evidence="1">The sequence shown here is derived from an EMBL/GenBank/DDBJ whole genome shotgun (WGS) entry which is preliminary data.</text>
</comment>
<organism evidence="1 2">
    <name type="scientific">Agromyces tardus</name>
    <dbReference type="NCBI Taxonomy" id="2583849"/>
    <lineage>
        <taxon>Bacteria</taxon>
        <taxon>Bacillati</taxon>
        <taxon>Actinomycetota</taxon>
        <taxon>Actinomycetes</taxon>
        <taxon>Micrococcales</taxon>
        <taxon>Microbacteriaceae</taxon>
        <taxon>Agromyces</taxon>
    </lineage>
</organism>
<dbReference type="Proteomes" id="UP000275048">
    <property type="component" value="Unassembled WGS sequence"/>
</dbReference>
<proteinExistence type="predicted"/>
<evidence type="ECO:0000313" key="1">
    <source>
        <dbReference type="EMBL" id="RNB45918.1"/>
    </source>
</evidence>
<sequence>MQRFIRAGLFIAGIVSIISALVRRVGPRVQEYTTASQEFWADPKVARARQQAWAHAQRMAQAKGGPKVAEYATATQEFWANPKVVKARRQAWEHARRMLREQAARSGRS</sequence>